<evidence type="ECO:0000313" key="2">
    <source>
        <dbReference type="Proteomes" id="UP000479692"/>
    </source>
</evidence>
<gene>
    <name evidence="1" type="ORF">GN331_16025</name>
</gene>
<dbReference type="RefSeq" id="WP_156643299.1">
    <property type="nucleotide sequence ID" value="NZ_WOXT01000006.1"/>
</dbReference>
<reference evidence="1 2" key="1">
    <citation type="submission" date="2019-12" db="EMBL/GenBank/DDBJ databases">
        <authorList>
            <person name="Xu J."/>
        </authorList>
    </citation>
    <scope>NUCLEOTIDE SEQUENCE [LARGE SCALE GENOMIC DNA]</scope>
    <source>
        <strain evidence="1 2">HX-5-24</strain>
    </source>
</reference>
<name>A0A7C9HPB2_9GAMM</name>
<dbReference type="EMBL" id="WOXT01000006">
    <property type="protein sequence ID" value="MUV15710.1"/>
    <property type="molecule type" value="Genomic_DNA"/>
</dbReference>
<proteinExistence type="predicted"/>
<dbReference type="AlphaFoldDB" id="A0A7C9HPB2"/>
<keyword evidence="2" id="KW-1185">Reference proteome</keyword>
<comment type="caution">
    <text evidence="1">The sequence shown here is derived from an EMBL/GenBank/DDBJ whole genome shotgun (WGS) entry which is preliminary data.</text>
</comment>
<evidence type="ECO:0000313" key="1">
    <source>
        <dbReference type="EMBL" id="MUV15710.1"/>
    </source>
</evidence>
<dbReference type="Proteomes" id="UP000479692">
    <property type="component" value="Unassembled WGS sequence"/>
</dbReference>
<protein>
    <submittedName>
        <fullName evidence="1">Uncharacterized protein</fullName>
    </submittedName>
</protein>
<organism evidence="1 2">
    <name type="scientific">Noviluteimonas gilva</name>
    <dbReference type="NCBI Taxonomy" id="2682097"/>
    <lineage>
        <taxon>Bacteria</taxon>
        <taxon>Pseudomonadati</taxon>
        <taxon>Pseudomonadota</taxon>
        <taxon>Gammaproteobacteria</taxon>
        <taxon>Lysobacterales</taxon>
        <taxon>Lysobacteraceae</taxon>
        <taxon>Noviluteimonas</taxon>
    </lineage>
</organism>
<accession>A0A7C9HPB2</accession>
<sequence length="175" mass="18704">MRLSKTDKARDALGAAGKSGAVDLRDRQILILADGKRTRAELIAMLGAERVPSIDRLVREGFLASADSAPVIVPIAPASVVAPMPASVPTAKRRSLAAAKMYLIDMLQLQRTPTSAELRLAIQSTSDPVLLLDRLLEALDYLVTSTTPSYGERVSARFAEVVPEDALSRLPTLAA</sequence>